<accession>A0A0V1AP60</accession>
<gene>
    <name evidence="2" type="ORF">T03_4484</name>
</gene>
<evidence type="ECO:0000313" key="3">
    <source>
        <dbReference type="Proteomes" id="UP000054653"/>
    </source>
</evidence>
<proteinExistence type="predicted"/>
<evidence type="ECO:0000256" key="1">
    <source>
        <dbReference type="SAM" id="MobiDB-lite"/>
    </source>
</evidence>
<sequence length="108" mass="12145">MEKLSKKAEKGNIMEKSSKKAEKGNIMEKSSKKAEKGIYGIYDKIRGFPAARTGYSWPAAEIPKGHINLHDHRKTPDQRNRITSKDNVKHSSNSILKIVLSEPPIALF</sequence>
<dbReference type="Proteomes" id="UP000054653">
    <property type="component" value="Unassembled WGS sequence"/>
</dbReference>
<reference evidence="2 3" key="1">
    <citation type="submission" date="2015-01" db="EMBL/GenBank/DDBJ databases">
        <title>Evolution of Trichinella species and genotypes.</title>
        <authorList>
            <person name="Korhonen P.K."/>
            <person name="Edoardo P."/>
            <person name="Giuseppe L.R."/>
            <person name="Gasser R.B."/>
        </authorList>
    </citation>
    <scope>NUCLEOTIDE SEQUENCE [LARGE SCALE GENOMIC DNA]</scope>
    <source>
        <strain evidence="2">ISS120</strain>
    </source>
</reference>
<keyword evidence="3" id="KW-1185">Reference proteome</keyword>
<comment type="caution">
    <text evidence="2">The sequence shown here is derived from an EMBL/GenBank/DDBJ whole genome shotgun (WGS) entry which is preliminary data.</text>
</comment>
<organism evidence="2 3">
    <name type="scientific">Trichinella britovi</name>
    <name type="common">Parasitic roundworm</name>
    <dbReference type="NCBI Taxonomy" id="45882"/>
    <lineage>
        <taxon>Eukaryota</taxon>
        <taxon>Metazoa</taxon>
        <taxon>Ecdysozoa</taxon>
        <taxon>Nematoda</taxon>
        <taxon>Enoplea</taxon>
        <taxon>Dorylaimia</taxon>
        <taxon>Trichinellida</taxon>
        <taxon>Trichinellidae</taxon>
        <taxon>Trichinella</taxon>
    </lineage>
</organism>
<dbReference type="EMBL" id="JYDI01001758">
    <property type="protein sequence ID" value="KRY26593.1"/>
    <property type="molecule type" value="Genomic_DNA"/>
</dbReference>
<name>A0A0V1AP60_TRIBR</name>
<protein>
    <submittedName>
        <fullName evidence="2">Uncharacterized protein</fullName>
    </submittedName>
</protein>
<feature type="region of interest" description="Disordered" evidence="1">
    <location>
        <begin position="1"/>
        <end position="33"/>
    </location>
</feature>
<dbReference type="AlphaFoldDB" id="A0A0V1AP60"/>
<evidence type="ECO:0000313" key="2">
    <source>
        <dbReference type="EMBL" id="KRY26593.1"/>
    </source>
</evidence>